<accession>A0AAV2HT25</accession>
<keyword evidence="2" id="KW-0472">Membrane</keyword>
<dbReference type="AlphaFoldDB" id="A0AAV2HT25"/>
<keyword evidence="6" id="KW-1185">Reference proteome</keyword>
<dbReference type="GO" id="GO:0005044">
    <property type="term" value="F:scavenger receptor activity"/>
    <property type="evidence" value="ECO:0007669"/>
    <property type="project" value="InterPro"/>
</dbReference>
<evidence type="ECO:0000313" key="5">
    <source>
        <dbReference type="EMBL" id="CAL1536667.1"/>
    </source>
</evidence>
<dbReference type="SMART" id="SM00181">
    <property type="entry name" value="EGF"/>
    <property type="match status" value="3"/>
</dbReference>
<feature type="domain" description="EGF-like" evidence="4">
    <location>
        <begin position="198"/>
        <end position="232"/>
    </location>
</feature>
<dbReference type="Gene3D" id="2.170.300.10">
    <property type="entry name" value="Tie2 ligand-binding domain superfamily"/>
    <property type="match status" value="1"/>
</dbReference>
<gene>
    <name evidence="5" type="ORF">GSLYS_00010580001</name>
</gene>
<dbReference type="PANTHER" id="PTHR24043:SF8">
    <property type="entry name" value="EGF-LIKE DOMAIN-CONTAINING PROTEIN"/>
    <property type="match status" value="1"/>
</dbReference>
<name>A0AAV2HT25_LYMST</name>
<evidence type="ECO:0000313" key="6">
    <source>
        <dbReference type="Proteomes" id="UP001497497"/>
    </source>
</evidence>
<keyword evidence="1" id="KW-0245">EGF-like domain</keyword>
<organism evidence="5 6">
    <name type="scientific">Lymnaea stagnalis</name>
    <name type="common">Great pond snail</name>
    <name type="synonym">Helix stagnalis</name>
    <dbReference type="NCBI Taxonomy" id="6523"/>
    <lineage>
        <taxon>Eukaryota</taxon>
        <taxon>Metazoa</taxon>
        <taxon>Spiralia</taxon>
        <taxon>Lophotrochozoa</taxon>
        <taxon>Mollusca</taxon>
        <taxon>Gastropoda</taxon>
        <taxon>Heterobranchia</taxon>
        <taxon>Euthyneura</taxon>
        <taxon>Panpulmonata</taxon>
        <taxon>Hygrophila</taxon>
        <taxon>Lymnaeoidea</taxon>
        <taxon>Lymnaeidae</taxon>
        <taxon>Lymnaea</taxon>
    </lineage>
</organism>
<dbReference type="EMBL" id="CAXITT010000236">
    <property type="protein sequence ID" value="CAL1536667.1"/>
    <property type="molecule type" value="Genomic_DNA"/>
</dbReference>
<keyword evidence="2" id="KW-1133">Transmembrane helix</keyword>
<feature type="chain" id="PRO_5043561922" description="EGF-like domain-containing protein" evidence="3">
    <location>
        <begin position="22"/>
        <end position="373"/>
    </location>
</feature>
<protein>
    <recommendedName>
        <fullName evidence="4">EGF-like domain-containing protein</fullName>
    </recommendedName>
</protein>
<dbReference type="SUPFAM" id="SSF57184">
    <property type="entry name" value="Growth factor receptor domain"/>
    <property type="match status" value="1"/>
</dbReference>
<keyword evidence="3" id="KW-0732">Signal</keyword>
<sequence>MTSSRHFALLILGCLGTQLGAQKECEQLHYGADCQNICHCKGSCGVDGSCVGGCSSGWFGPQCRYDDLSIKSVTEEPRDFTLVDGDDTTCVNHTDQKIGIRVIFDKPIAVVWMTISLKSQVSPESVDKLNIQFRSVQQREWERISCMNKSVVLEPTAVHIVCQKVLECTDVFLQWDDMWVTCSISISQECYPGFYGPKCVSQCSDVCLGKVCDDKDGHCVNCPSGHTGPRCEKECEPTYYGINCQSRCSHNCLNQFCSRTTGHCVACPLGRTGHTCEQETLTGLFNDPYSNDSNVNKTHQFNTASADGSTVALIVAAVVACVVLAVVAVVIYILRDRLCRSCLGPSYPKYRVFTTSETDFSPDGNDDTAVIIS</sequence>
<dbReference type="InterPro" id="IPR000742">
    <property type="entry name" value="EGF"/>
</dbReference>
<evidence type="ECO:0000256" key="3">
    <source>
        <dbReference type="SAM" id="SignalP"/>
    </source>
</evidence>
<evidence type="ECO:0000259" key="4">
    <source>
        <dbReference type="SMART" id="SM00181"/>
    </source>
</evidence>
<comment type="caution">
    <text evidence="5">The sequence shown here is derived from an EMBL/GenBank/DDBJ whole genome shotgun (WGS) entry which is preliminary data.</text>
</comment>
<dbReference type="PANTHER" id="PTHR24043">
    <property type="entry name" value="SCAVENGER RECEPTOR CLASS F"/>
    <property type="match status" value="1"/>
</dbReference>
<evidence type="ECO:0000256" key="1">
    <source>
        <dbReference type="ARBA" id="ARBA00022536"/>
    </source>
</evidence>
<reference evidence="5 6" key="1">
    <citation type="submission" date="2024-04" db="EMBL/GenBank/DDBJ databases">
        <authorList>
            <consortium name="Genoscope - CEA"/>
            <person name="William W."/>
        </authorList>
    </citation>
    <scope>NUCLEOTIDE SEQUENCE [LARGE SCALE GENOMIC DNA]</scope>
</reference>
<dbReference type="InterPro" id="IPR009030">
    <property type="entry name" value="Growth_fac_rcpt_cys_sf"/>
</dbReference>
<evidence type="ECO:0000256" key="2">
    <source>
        <dbReference type="SAM" id="Phobius"/>
    </source>
</evidence>
<feature type="signal peptide" evidence="3">
    <location>
        <begin position="1"/>
        <end position="21"/>
    </location>
</feature>
<dbReference type="Proteomes" id="UP001497497">
    <property type="component" value="Unassembled WGS sequence"/>
</dbReference>
<feature type="transmembrane region" description="Helical" evidence="2">
    <location>
        <begin position="311"/>
        <end position="334"/>
    </location>
</feature>
<proteinExistence type="predicted"/>
<feature type="domain" description="EGF-like" evidence="4">
    <location>
        <begin position="247"/>
        <end position="277"/>
    </location>
</feature>
<keyword evidence="2" id="KW-0812">Transmembrane</keyword>
<feature type="domain" description="EGF-like" evidence="4">
    <location>
        <begin position="24"/>
        <end position="64"/>
    </location>
</feature>
<dbReference type="InterPro" id="IPR042635">
    <property type="entry name" value="MEGF10/SREC1/2-like"/>
</dbReference>